<feature type="transmembrane region" description="Helical" evidence="1">
    <location>
        <begin position="164"/>
        <end position="186"/>
    </location>
</feature>
<dbReference type="RefSeq" id="WP_255132711.1">
    <property type="nucleotide sequence ID" value="NZ_JANDBC010000001.1"/>
</dbReference>
<evidence type="ECO:0000313" key="2">
    <source>
        <dbReference type="EMBL" id="MCP9290541.1"/>
    </source>
</evidence>
<protein>
    <submittedName>
        <fullName evidence="2">Uncharacterized protein</fullName>
    </submittedName>
</protein>
<proteinExistence type="predicted"/>
<evidence type="ECO:0000256" key="1">
    <source>
        <dbReference type="SAM" id="Phobius"/>
    </source>
</evidence>
<keyword evidence="1" id="KW-0472">Membrane</keyword>
<evidence type="ECO:0000313" key="3">
    <source>
        <dbReference type="Proteomes" id="UP001139125"/>
    </source>
</evidence>
<gene>
    <name evidence="2" type="ORF">NM125_02965</name>
</gene>
<keyword evidence="3" id="KW-1185">Reference proteome</keyword>
<keyword evidence="1" id="KW-0812">Transmembrane</keyword>
<organism evidence="2 3">
    <name type="scientific">Gracilimonas sediminicola</name>
    <dbReference type="NCBI Taxonomy" id="2952158"/>
    <lineage>
        <taxon>Bacteria</taxon>
        <taxon>Pseudomonadati</taxon>
        <taxon>Balneolota</taxon>
        <taxon>Balneolia</taxon>
        <taxon>Balneolales</taxon>
        <taxon>Balneolaceae</taxon>
        <taxon>Gracilimonas</taxon>
    </lineage>
</organism>
<reference evidence="2" key="1">
    <citation type="submission" date="2022-06" db="EMBL/GenBank/DDBJ databases">
        <title>Gracilimonas sp. CAU 1638 isolated from sea sediment.</title>
        <authorList>
            <person name="Kim W."/>
        </authorList>
    </citation>
    <scope>NUCLEOTIDE SEQUENCE</scope>
    <source>
        <strain evidence="2">CAU 1638</strain>
    </source>
</reference>
<feature type="transmembrane region" description="Helical" evidence="1">
    <location>
        <begin position="75"/>
        <end position="96"/>
    </location>
</feature>
<keyword evidence="1" id="KW-1133">Transmembrane helix</keyword>
<feature type="transmembrane region" description="Helical" evidence="1">
    <location>
        <begin position="139"/>
        <end position="158"/>
    </location>
</feature>
<dbReference type="EMBL" id="JANDBC010000001">
    <property type="protein sequence ID" value="MCP9290541.1"/>
    <property type="molecule type" value="Genomic_DNA"/>
</dbReference>
<feature type="transmembrane region" description="Helical" evidence="1">
    <location>
        <begin position="47"/>
        <end position="69"/>
    </location>
</feature>
<name>A0A9X2L1E1_9BACT</name>
<accession>A0A9X2L1E1</accession>
<dbReference type="Proteomes" id="UP001139125">
    <property type="component" value="Unassembled WGS sequence"/>
</dbReference>
<dbReference type="AlphaFoldDB" id="A0A9X2L1E1"/>
<sequence length="253" mass="28778">MKQKSYFKQVFRRTNFKLGFLSFFYSICSVPRLLLEVFIRKNMGSRYFSFGLSIILFLLFLITLLFSAFSQAASYSALGSNGYGLGIFGILFFVFANKRRSEINSDPTHVSFDEFSLSTGELTGWFKSRKENGTSLRRIEIWFEPLPFFIGGLVLMFIPFTRILGLLLLLSSVLYSLSYMGAYALARDFIMDKIDEKIAGEEMGQALKSGFAGHEARGFTNRSPIPTDQEHRDQLYNLILKRDKSGEPTAVAQ</sequence>
<comment type="caution">
    <text evidence="2">The sequence shown here is derived from an EMBL/GenBank/DDBJ whole genome shotgun (WGS) entry which is preliminary data.</text>
</comment>